<protein>
    <submittedName>
        <fullName evidence="1">Uncharacterized protein</fullName>
    </submittedName>
</protein>
<dbReference type="AlphaFoldDB" id="A0A2H0NB82"/>
<dbReference type="Proteomes" id="UP000230564">
    <property type="component" value="Unassembled WGS sequence"/>
</dbReference>
<dbReference type="InterPro" id="IPR050243">
    <property type="entry name" value="PHP_phosphatase"/>
</dbReference>
<accession>A0A2H0NB82</accession>
<dbReference type="InterPro" id="IPR016195">
    <property type="entry name" value="Pol/histidinol_Pase-like"/>
</dbReference>
<reference evidence="1 2" key="1">
    <citation type="submission" date="2017-09" db="EMBL/GenBank/DDBJ databases">
        <title>Depth-based differentiation of microbial function through sediment-hosted aquifers and enrichment of novel symbionts in the deep terrestrial subsurface.</title>
        <authorList>
            <person name="Probst A.J."/>
            <person name="Ladd B."/>
            <person name="Jarett J.K."/>
            <person name="Geller-Mcgrath D.E."/>
            <person name="Sieber C.M."/>
            <person name="Emerson J.B."/>
            <person name="Anantharaman K."/>
            <person name="Thomas B.C."/>
            <person name="Malmstrom R."/>
            <person name="Stieglmeier M."/>
            <person name="Klingl A."/>
            <person name="Woyke T."/>
            <person name="Ryan C.M."/>
            <person name="Banfield J.F."/>
        </authorList>
    </citation>
    <scope>NUCLEOTIDE SEQUENCE [LARGE SCALE GENOMIC DNA]</scope>
    <source>
        <strain evidence="1">CG11_big_fil_rev_8_21_14_0_20_36_20</strain>
    </source>
</reference>
<dbReference type="EMBL" id="PCWQ01000020">
    <property type="protein sequence ID" value="PIR06162.1"/>
    <property type="molecule type" value="Genomic_DNA"/>
</dbReference>
<name>A0A2H0NB82_9BACT</name>
<gene>
    <name evidence="1" type="ORF">COV55_04775</name>
</gene>
<sequence length="291" mass="33661">MHVHTGSNLKGVQKPEEVIENKKGSNCGFIPLEILAQYHNNKMKNQFMAITEHSRDADPEVAVEVIEKWFLNMRLNDAEWLQDNIGKKKDEIIDKDIEQIKELIKDDVEKVALYGDERLEDINNRIDNLVDQKPPIKILKGIEANLKLDGSFDTSMIEKSKFELVNCSIYPNLDKEAFNSIINDPNKYTDLVIRGLENPQTNIIAHIGYGCDQDIVENLNWDKIAETAIKNKVAIEINLKELTRYINNEILDYDKYPKNQTDWREDFKQKLPELIPIVSSSAISQKLKKYF</sequence>
<dbReference type="PANTHER" id="PTHR36928">
    <property type="entry name" value="PHOSPHATASE YCDX-RELATED"/>
    <property type="match status" value="1"/>
</dbReference>
<dbReference type="GO" id="GO:0042578">
    <property type="term" value="F:phosphoric ester hydrolase activity"/>
    <property type="evidence" value="ECO:0007669"/>
    <property type="project" value="TreeGrafter"/>
</dbReference>
<evidence type="ECO:0000313" key="2">
    <source>
        <dbReference type="Proteomes" id="UP000230564"/>
    </source>
</evidence>
<dbReference type="SUPFAM" id="SSF89550">
    <property type="entry name" value="PHP domain-like"/>
    <property type="match status" value="1"/>
</dbReference>
<dbReference type="GO" id="GO:0005829">
    <property type="term" value="C:cytosol"/>
    <property type="evidence" value="ECO:0007669"/>
    <property type="project" value="TreeGrafter"/>
</dbReference>
<dbReference type="PANTHER" id="PTHR36928:SF1">
    <property type="entry name" value="PHOSPHATASE YCDX-RELATED"/>
    <property type="match status" value="1"/>
</dbReference>
<evidence type="ECO:0000313" key="1">
    <source>
        <dbReference type="EMBL" id="PIR06162.1"/>
    </source>
</evidence>
<comment type="caution">
    <text evidence="1">The sequence shown here is derived from an EMBL/GenBank/DDBJ whole genome shotgun (WGS) entry which is preliminary data.</text>
</comment>
<proteinExistence type="predicted"/>
<dbReference type="Gene3D" id="3.20.20.140">
    <property type="entry name" value="Metal-dependent hydrolases"/>
    <property type="match status" value="1"/>
</dbReference>
<dbReference type="GO" id="GO:0008270">
    <property type="term" value="F:zinc ion binding"/>
    <property type="evidence" value="ECO:0007669"/>
    <property type="project" value="TreeGrafter"/>
</dbReference>
<organism evidence="1 2">
    <name type="scientific">Candidatus Komeilibacteria bacterium CG11_big_fil_rev_8_21_14_0_20_36_20</name>
    <dbReference type="NCBI Taxonomy" id="1974477"/>
    <lineage>
        <taxon>Bacteria</taxon>
        <taxon>Candidatus Komeiliibacteriota</taxon>
    </lineage>
</organism>